<evidence type="ECO:0000256" key="5">
    <source>
        <dbReference type="PIRSR" id="PIRSR001221-1"/>
    </source>
</evidence>
<evidence type="ECO:0000313" key="9">
    <source>
        <dbReference type="Proteomes" id="UP000054248"/>
    </source>
</evidence>
<reference evidence="9" key="2">
    <citation type="submission" date="2015-01" db="EMBL/GenBank/DDBJ databases">
        <title>Evolutionary Origins and Diversification of the Mycorrhizal Mutualists.</title>
        <authorList>
            <consortium name="DOE Joint Genome Institute"/>
            <consortium name="Mycorrhizal Genomics Consortium"/>
            <person name="Kohler A."/>
            <person name="Kuo A."/>
            <person name="Nagy L.G."/>
            <person name="Floudas D."/>
            <person name="Copeland A."/>
            <person name="Barry K.W."/>
            <person name="Cichocki N."/>
            <person name="Veneault-Fourrey C."/>
            <person name="LaButti K."/>
            <person name="Lindquist E.A."/>
            <person name="Lipzen A."/>
            <person name="Lundell T."/>
            <person name="Morin E."/>
            <person name="Murat C."/>
            <person name="Riley R."/>
            <person name="Ohm R."/>
            <person name="Sun H."/>
            <person name="Tunlid A."/>
            <person name="Henrissat B."/>
            <person name="Grigoriev I.V."/>
            <person name="Hibbett D.S."/>
            <person name="Martin F."/>
        </authorList>
    </citation>
    <scope>NUCLEOTIDE SEQUENCE [LARGE SCALE GENOMIC DNA]</scope>
    <source>
        <strain evidence="9">MUT 4182</strain>
    </source>
</reference>
<dbReference type="STRING" id="1051891.A0A0C3LRZ5"/>
<feature type="active site" description="Charge relay system" evidence="5">
    <location>
        <position position="236"/>
    </location>
</feature>
<comment type="similarity">
    <text evidence="2">Belongs to the amidase family.</text>
</comment>
<evidence type="ECO:0000256" key="1">
    <source>
        <dbReference type="ARBA" id="ARBA00001311"/>
    </source>
</evidence>
<evidence type="ECO:0000256" key="3">
    <source>
        <dbReference type="ARBA" id="ARBA00012922"/>
    </source>
</evidence>
<protein>
    <recommendedName>
        <fullName evidence="3">amidase</fullName>
        <ecNumber evidence="3">3.5.1.4</ecNumber>
    </recommendedName>
</protein>
<dbReference type="Proteomes" id="UP000054248">
    <property type="component" value="Unassembled WGS sequence"/>
</dbReference>
<feature type="active site" description="Charge relay system" evidence="5">
    <location>
        <position position="160"/>
    </location>
</feature>
<dbReference type="InterPro" id="IPR023631">
    <property type="entry name" value="Amidase_dom"/>
</dbReference>
<feature type="active site" description="Acyl-ester intermediate" evidence="5">
    <location>
        <position position="260"/>
    </location>
</feature>
<dbReference type="PANTHER" id="PTHR46072">
    <property type="entry name" value="AMIDASE-RELATED-RELATED"/>
    <property type="match status" value="1"/>
</dbReference>
<feature type="binding site" evidence="6">
    <location>
        <begin position="257"/>
        <end position="260"/>
    </location>
    <ligand>
        <name>substrate</name>
    </ligand>
</feature>
<evidence type="ECO:0000256" key="4">
    <source>
        <dbReference type="ARBA" id="ARBA00022801"/>
    </source>
</evidence>
<feature type="binding site" evidence="6">
    <location>
        <position position="236"/>
    </location>
    <ligand>
        <name>substrate</name>
    </ligand>
</feature>
<dbReference type="InterPro" id="IPR020556">
    <property type="entry name" value="Amidase_CS"/>
</dbReference>
<dbReference type="Pfam" id="PF01425">
    <property type="entry name" value="Amidase"/>
    <property type="match status" value="1"/>
</dbReference>
<dbReference type="GO" id="GO:0004040">
    <property type="term" value="F:amidase activity"/>
    <property type="evidence" value="ECO:0007669"/>
    <property type="project" value="UniProtKB-EC"/>
</dbReference>
<keyword evidence="9" id="KW-1185">Reference proteome</keyword>
<dbReference type="HOGENOM" id="CLU_009600_9_2_1"/>
<evidence type="ECO:0000256" key="2">
    <source>
        <dbReference type="ARBA" id="ARBA00009199"/>
    </source>
</evidence>
<name>A0A0C3LRZ5_9AGAM</name>
<keyword evidence="4" id="KW-0378">Hydrolase</keyword>
<dbReference type="PROSITE" id="PS00571">
    <property type="entry name" value="AMIDASES"/>
    <property type="match status" value="1"/>
</dbReference>
<evidence type="ECO:0000259" key="7">
    <source>
        <dbReference type="Pfam" id="PF01425"/>
    </source>
</evidence>
<dbReference type="EMBL" id="KN823066">
    <property type="protein sequence ID" value="KIO24187.1"/>
    <property type="molecule type" value="Genomic_DNA"/>
</dbReference>
<dbReference type="InterPro" id="IPR036928">
    <property type="entry name" value="AS_sf"/>
</dbReference>
<organism evidence="8 9">
    <name type="scientific">Tulasnella calospora MUT 4182</name>
    <dbReference type="NCBI Taxonomy" id="1051891"/>
    <lineage>
        <taxon>Eukaryota</taxon>
        <taxon>Fungi</taxon>
        <taxon>Dikarya</taxon>
        <taxon>Basidiomycota</taxon>
        <taxon>Agaricomycotina</taxon>
        <taxon>Agaricomycetes</taxon>
        <taxon>Cantharellales</taxon>
        <taxon>Tulasnellaceae</taxon>
        <taxon>Tulasnella</taxon>
    </lineage>
</organism>
<evidence type="ECO:0000313" key="8">
    <source>
        <dbReference type="EMBL" id="KIO24187.1"/>
    </source>
</evidence>
<dbReference type="EC" id="3.5.1.4" evidence="3"/>
<dbReference type="Gene3D" id="3.90.1300.10">
    <property type="entry name" value="Amidase signature (AS) domain"/>
    <property type="match status" value="1"/>
</dbReference>
<sequence length="578" mass="64014">MTDKLSTSDAFSKDFKLSRYIPTPPSTPPDLAQWTQVAELKQQTREKNLSKYQSWRLDQIPSEDVLDVSQLVLSKLSERERAIVHLDATAITAAIREREYTAVEVLIAFCKVTVAAQDTTNCITEIFFEEGLARARELDEHLQRTGEVVGPLHGLPVSIKDHILVKGQDTSTGYITWANETVAEKDAVVVDILRKAGAVLYVKTANPQTLLCLETNNNVFGRTVNPFNRNLSPGGSSGGEGALISSHGSPMGVGTDIGGSIRVPAAWSGLYGFKPSVARMPHAGLLGSHDGMDNIVGVVGPLATSARDLELFCRTMLQYEAWLLEHAVLEIPWRAEVVEGKTLPKRLSFAILWDDGVVKPHPPLVREMQRAKKALLAAGHEVIDWQPLEHKEAWDLIVKLYLLDGGQEYRDTLKMSGEPAVPGTEWILSHAAGRPAYTVPETWKLNLERESFRARALAHWNSTVSRTSTGRPVDGIICPTAATLAIPHDQTRWWGYSSHWNLLDLPGVVFPSGGRLNPGEFQPVERVEPRNALEKEVWSLWNPETFKGAPINLQLIGRRHNEEKVLAMLNIVEKAMKA</sequence>
<dbReference type="OrthoDB" id="6428749at2759"/>
<dbReference type="PIRSF" id="PIRSF001221">
    <property type="entry name" value="Amidase_fungi"/>
    <property type="match status" value="1"/>
</dbReference>
<reference evidence="8 9" key="1">
    <citation type="submission" date="2014-04" db="EMBL/GenBank/DDBJ databases">
        <authorList>
            <consortium name="DOE Joint Genome Institute"/>
            <person name="Kuo A."/>
            <person name="Girlanda M."/>
            <person name="Perotto S."/>
            <person name="Kohler A."/>
            <person name="Nagy L.G."/>
            <person name="Floudas D."/>
            <person name="Copeland A."/>
            <person name="Barry K.W."/>
            <person name="Cichocki N."/>
            <person name="Veneault-Fourrey C."/>
            <person name="LaButti K."/>
            <person name="Lindquist E.A."/>
            <person name="Lipzen A."/>
            <person name="Lundell T."/>
            <person name="Morin E."/>
            <person name="Murat C."/>
            <person name="Sun H."/>
            <person name="Tunlid A."/>
            <person name="Henrissat B."/>
            <person name="Grigoriev I.V."/>
            <person name="Hibbett D.S."/>
            <person name="Martin F."/>
            <person name="Nordberg H.P."/>
            <person name="Cantor M.N."/>
            <person name="Hua S.X."/>
        </authorList>
    </citation>
    <scope>NUCLEOTIDE SEQUENCE [LARGE SCALE GENOMIC DNA]</scope>
    <source>
        <strain evidence="8 9">MUT 4182</strain>
    </source>
</reference>
<comment type="catalytic activity">
    <reaction evidence="1">
        <text>a monocarboxylic acid amide + H2O = a monocarboxylate + NH4(+)</text>
        <dbReference type="Rhea" id="RHEA:12020"/>
        <dbReference type="ChEBI" id="CHEBI:15377"/>
        <dbReference type="ChEBI" id="CHEBI:28938"/>
        <dbReference type="ChEBI" id="CHEBI:35757"/>
        <dbReference type="ChEBI" id="CHEBI:83628"/>
        <dbReference type="EC" id="3.5.1.4"/>
    </reaction>
</comment>
<dbReference type="AlphaFoldDB" id="A0A0C3LRZ5"/>
<accession>A0A0C3LRZ5</accession>
<evidence type="ECO:0000256" key="6">
    <source>
        <dbReference type="PIRSR" id="PIRSR001221-2"/>
    </source>
</evidence>
<feature type="binding site" evidence="6">
    <location>
        <position position="210"/>
    </location>
    <ligand>
        <name>substrate</name>
    </ligand>
</feature>
<proteinExistence type="inferred from homology"/>
<gene>
    <name evidence="8" type="ORF">M407DRAFT_77263</name>
</gene>
<dbReference type="SUPFAM" id="SSF75304">
    <property type="entry name" value="Amidase signature (AS) enzymes"/>
    <property type="match status" value="1"/>
</dbReference>
<feature type="domain" description="Amidase" evidence="7">
    <location>
        <begin position="104"/>
        <end position="566"/>
    </location>
</feature>